<evidence type="ECO:0000256" key="6">
    <source>
        <dbReference type="ARBA" id="ARBA00022989"/>
    </source>
</evidence>
<dbReference type="Pfam" id="PF00153">
    <property type="entry name" value="Mito_carr"/>
    <property type="match status" value="2"/>
</dbReference>
<keyword evidence="8 9" id="KW-0472">Membrane</keyword>
<evidence type="ECO:0000256" key="10">
    <source>
        <dbReference type="RuleBase" id="RU000488"/>
    </source>
</evidence>
<reference evidence="11 12" key="1">
    <citation type="submission" date="2019-01" db="EMBL/GenBank/DDBJ databases">
        <title>Draft Genome and Complete Hox-Cluster Characterization of the Sterlet Sturgeon (Acipenser ruthenus).</title>
        <authorList>
            <person name="Wei Q."/>
        </authorList>
    </citation>
    <scope>NUCLEOTIDE SEQUENCE [LARGE SCALE GENOMIC DNA]</scope>
    <source>
        <strain evidence="11">WHYD16114868_AA</strain>
        <tissue evidence="11">Blood</tissue>
    </source>
</reference>
<organism evidence="11 12">
    <name type="scientific">Acipenser ruthenus</name>
    <name type="common">Sterlet sturgeon</name>
    <dbReference type="NCBI Taxonomy" id="7906"/>
    <lineage>
        <taxon>Eukaryota</taxon>
        <taxon>Metazoa</taxon>
        <taxon>Chordata</taxon>
        <taxon>Craniata</taxon>
        <taxon>Vertebrata</taxon>
        <taxon>Euteleostomi</taxon>
        <taxon>Actinopterygii</taxon>
        <taxon>Chondrostei</taxon>
        <taxon>Acipenseriformes</taxon>
        <taxon>Acipenseridae</taxon>
        <taxon>Acipenser</taxon>
    </lineage>
</organism>
<keyword evidence="6" id="KW-1133">Transmembrane helix</keyword>
<comment type="caution">
    <text evidence="11">The sequence shown here is derived from an EMBL/GenBank/DDBJ whole genome shotgun (WGS) entry which is preliminary data.</text>
</comment>
<protein>
    <submittedName>
        <fullName evidence="11">Mitochondrial ornithine transporter 1</fullName>
    </submittedName>
</protein>
<dbReference type="AlphaFoldDB" id="A0A444UV20"/>
<dbReference type="InterPro" id="IPR050567">
    <property type="entry name" value="Mitochondrial_Carrier"/>
</dbReference>
<evidence type="ECO:0000256" key="3">
    <source>
        <dbReference type="ARBA" id="ARBA00022448"/>
    </source>
</evidence>
<sequence length="141" mass="15421">MWLVCGSGGVACVLSGHPFDTVKVKMQTFPGMYRGFVDCSVRTYRQDGLHGLYQGTMPALVANVAENAVLFACYGFCQQLTRTLYGLERVSDLSDLQNATAGSFASVFSSLVLCPTELVKCRMQALHEMKVTGKTSLHRQV</sequence>
<dbReference type="GO" id="GO:0000064">
    <property type="term" value="F:L-ornithine transmembrane transporter activity"/>
    <property type="evidence" value="ECO:0007669"/>
    <property type="project" value="TreeGrafter"/>
</dbReference>
<keyword evidence="12" id="KW-1185">Reference proteome</keyword>
<dbReference type="Proteomes" id="UP000289886">
    <property type="component" value="Unassembled WGS sequence"/>
</dbReference>
<evidence type="ECO:0000256" key="7">
    <source>
        <dbReference type="ARBA" id="ARBA00023128"/>
    </source>
</evidence>
<evidence type="ECO:0000256" key="5">
    <source>
        <dbReference type="ARBA" id="ARBA00022737"/>
    </source>
</evidence>
<gene>
    <name evidence="11" type="ORF">EOD39_20563</name>
</gene>
<dbReference type="EMBL" id="SCEB01007160">
    <property type="protein sequence ID" value="RXM92030.1"/>
    <property type="molecule type" value="Genomic_DNA"/>
</dbReference>
<keyword evidence="5" id="KW-0677">Repeat</keyword>
<dbReference type="GO" id="GO:0031966">
    <property type="term" value="C:mitochondrial membrane"/>
    <property type="evidence" value="ECO:0007669"/>
    <property type="project" value="UniProtKB-SubCell"/>
</dbReference>
<evidence type="ECO:0000256" key="1">
    <source>
        <dbReference type="ARBA" id="ARBA00004225"/>
    </source>
</evidence>
<dbReference type="SUPFAM" id="SSF103506">
    <property type="entry name" value="Mitochondrial carrier"/>
    <property type="match status" value="1"/>
</dbReference>
<keyword evidence="7" id="KW-0496">Mitochondrion</keyword>
<comment type="similarity">
    <text evidence="2 10">Belongs to the mitochondrial carrier (TC 2.A.29) family.</text>
</comment>
<dbReference type="InterPro" id="IPR023395">
    <property type="entry name" value="MCP_dom_sf"/>
</dbReference>
<name>A0A444UV20_ACIRT</name>
<dbReference type="PANTHER" id="PTHR45624:SF11">
    <property type="entry name" value="MITOCHONDRIAL ORNITHINE TRANSPORTER 1-LIKE"/>
    <property type="match status" value="1"/>
</dbReference>
<evidence type="ECO:0000313" key="12">
    <source>
        <dbReference type="Proteomes" id="UP000289886"/>
    </source>
</evidence>
<comment type="subcellular location">
    <subcellularLocation>
        <location evidence="1">Mitochondrion membrane</location>
        <topology evidence="1">Multi-pass membrane protein</topology>
    </subcellularLocation>
</comment>
<dbReference type="GO" id="GO:1990575">
    <property type="term" value="P:mitochondrial L-ornithine transmembrane transport"/>
    <property type="evidence" value="ECO:0007669"/>
    <property type="project" value="TreeGrafter"/>
</dbReference>
<dbReference type="PROSITE" id="PS50920">
    <property type="entry name" value="SOLCAR"/>
    <property type="match status" value="1"/>
</dbReference>
<evidence type="ECO:0000313" key="11">
    <source>
        <dbReference type="EMBL" id="RXM92030.1"/>
    </source>
</evidence>
<proteinExistence type="inferred from homology"/>
<keyword evidence="3 10" id="KW-0813">Transport</keyword>
<keyword evidence="4 9" id="KW-0812">Transmembrane</keyword>
<evidence type="ECO:0000256" key="8">
    <source>
        <dbReference type="ARBA" id="ARBA00023136"/>
    </source>
</evidence>
<feature type="repeat" description="Solcar" evidence="9">
    <location>
        <begin position="3"/>
        <end position="80"/>
    </location>
</feature>
<evidence type="ECO:0000256" key="9">
    <source>
        <dbReference type="PROSITE-ProRule" id="PRU00282"/>
    </source>
</evidence>
<evidence type="ECO:0000256" key="4">
    <source>
        <dbReference type="ARBA" id="ARBA00022692"/>
    </source>
</evidence>
<dbReference type="PANTHER" id="PTHR45624">
    <property type="entry name" value="MITOCHONDRIAL BASIC AMINO ACIDS TRANSPORTER-RELATED"/>
    <property type="match status" value="1"/>
</dbReference>
<dbReference type="Gene3D" id="1.50.40.10">
    <property type="entry name" value="Mitochondrial carrier domain"/>
    <property type="match status" value="1"/>
</dbReference>
<dbReference type="InterPro" id="IPR018108">
    <property type="entry name" value="MCP_transmembrane"/>
</dbReference>
<evidence type="ECO:0000256" key="2">
    <source>
        <dbReference type="ARBA" id="ARBA00006375"/>
    </source>
</evidence>
<accession>A0A444UV20</accession>